<feature type="chain" id="PRO_5045388203" evidence="1">
    <location>
        <begin position="21"/>
        <end position="893"/>
    </location>
</feature>
<dbReference type="SMART" id="SM00028">
    <property type="entry name" value="TPR"/>
    <property type="match status" value="6"/>
</dbReference>
<evidence type="ECO:0000313" key="3">
    <source>
        <dbReference type="Proteomes" id="UP000738431"/>
    </source>
</evidence>
<accession>A0ABZ1CEA2</accession>
<feature type="signal peptide" evidence="1">
    <location>
        <begin position="1"/>
        <end position="20"/>
    </location>
</feature>
<evidence type="ECO:0000256" key="1">
    <source>
        <dbReference type="SAM" id="SignalP"/>
    </source>
</evidence>
<dbReference type="Gene3D" id="1.25.40.10">
    <property type="entry name" value="Tetratricopeptide repeat domain"/>
    <property type="match status" value="2"/>
</dbReference>
<dbReference type="Proteomes" id="UP000738431">
    <property type="component" value="Chromosome"/>
</dbReference>
<reference evidence="2 3" key="2">
    <citation type="submission" date="2023-12" db="EMBL/GenBank/DDBJ databases">
        <title>Description of an unclassified Opitutus bacterium of Verrucomicrobiota.</title>
        <authorList>
            <person name="Zhang D.-F."/>
        </authorList>
    </citation>
    <scope>NUCLEOTIDE SEQUENCE [LARGE SCALE GENOMIC DNA]</scope>
    <source>
        <strain evidence="2 3">WL0086</strain>
    </source>
</reference>
<dbReference type="InterPro" id="IPR011990">
    <property type="entry name" value="TPR-like_helical_dom_sf"/>
</dbReference>
<reference evidence="2 3" key="1">
    <citation type="submission" date="2021-08" db="EMBL/GenBank/DDBJ databases">
        <authorList>
            <person name="Zhang D."/>
            <person name="Zhang A."/>
            <person name="Wang L."/>
        </authorList>
    </citation>
    <scope>NUCLEOTIDE SEQUENCE [LARGE SCALE GENOMIC DNA]</scope>
    <source>
        <strain evidence="2 3">WL0086</strain>
    </source>
</reference>
<name>A0ABZ1CEA2_9BACT</name>
<sequence>MNFWPLGMLLWMAAVTGVCAQEQSALAVDGVGQVPLMAGAGPREDVATSLTREAAARRAMQMGFPHVAAGILEQLVAEGGATARQDELRLEWTLALLEADDVAGAAAALSGVSDVNTPRVRLRRALIELVRGQTDAAEDVLGGFTPDRLPPRERAWFHYAVGAVADAAGETQAARQAYRAAIQVATSGLQRARFELADLRSSWRVAEPTEGQLVNLRRGMEEYAGEQIGYDMAKRYAAVLAALGREPEAIDFLQNQLLALPAAERVQQDDFRLLFGLIAGPEDERGRLRLEQVVREGVDRQKQRIALRLLAVGARSEAEQAALRSTLGELLNRAAESGQTHPIEQDLLLFRAQLAGTAEEATRDALMLLERYPASDLRPSALGVLVTAAWEERRYRAAAGYAAQARRELPLGDGEVRAQLAVLQAEAFFRARDYRSAADAYAAALDELPAGVAPGDMIFQEVLARILDQQLTEAGERIDLLKEDVRFDVQNRWQAEWKLARALQANGRVVEAYRRVNELMRGDAVAVGALPEALAVRLAWLQVRLALEAGEWQRALDLAPALRARVAGVAEELRHEIESSLRLLEAEAYFGLDRHDEALAMLQALRSEAPNTLAAVYSFIEEANVQASRGQLVAAQRLLTELVEKHPQHRYAPFALYQSALVAEGRREDSFLEEAITKIEELVTRYPDDDLVFYARFKQGDLLRKLNQWEPARQVYELIINQFPNHADVWSAQLALADTLSAQAGLSEPALRESAGAIYERLRDLPTAAVPLRVEAGFKAGGVLQQNGALDRAAETWWQVVNQFLVEPSEAGREPGEELGVKGRYWLVRLLAQLGQVLESQERVAEARKAYELIIAAGLPQGFWARRQLERLGGVVAVPESEGEAVGSGPSGG</sequence>
<gene>
    <name evidence="2" type="ORF">K1X11_009750</name>
</gene>
<proteinExistence type="predicted"/>
<protein>
    <submittedName>
        <fullName evidence="2">Tetratricopeptide repeat protein</fullName>
    </submittedName>
</protein>
<dbReference type="InterPro" id="IPR019734">
    <property type="entry name" value="TPR_rpt"/>
</dbReference>
<keyword evidence="3" id="KW-1185">Reference proteome</keyword>
<evidence type="ECO:0000313" key="2">
    <source>
        <dbReference type="EMBL" id="WRQ89690.1"/>
    </source>
</evidence>
<dbReference type="Pfam" id="PF13174">
    <property type="entry name" value="TPR_6"/>
    <property type="match status" value="2"/>
</dbReference>
<dbReference type="EMBL" id="CP139781">
    <property type="protein sequence ID" value="WRQ89690.1"/>
    <property type="molecule type" value="Genomic_DNA"/>
</dbReference>
<organism evidence="2 3">
    <name type="scientific">Actomonas aquatica</name>
    <dbReference type="NCBI Taxonomy" id="2866162"/>
    <lineage>
        <taxon>Bacteria</taxon>
        <taxon>Pseudomonadati</taxon>
        <taxon>Verrucomicrobiota</taxon>
        <taxon>Opitutia</taxon>
        <taxon>Opitutales</taxon>
        <taxon>Opitutaceae</taxon>
        <taxon>Actomonas</taxon>
    </lineage>
</organism>
<dbReference type="RefSeq" id="WP_221032151.1">
    <property type="nucleotide sequence ID" value="NZ_CP139781.1"/>
</dbReference>
<keyword evidence="1" id="KW-0732">Signal</keyword>
<dbReference type="SUPFAM" id="SSF48452">
    <property type="entry name" value="TPR-like"/>
    <property type="match status" value="2"/>
</dbReference>